<accession>A0A934R7Q0</accession>
<reference evidence="2" key="1">
    <citation type="submission" date="2021-01" db="EMBL/GenBank/DDBJ databases">
        <title>Modified the classification status of verrucomicrobia.</title>
        <authorList>
            <person name="Feng X."/>
        </authorList>
    </citation>
    <scope>NUCLEOTIDE SEQUENCE</scope>
    <source>
        <strain evidence="2">KCTC 22201</strain>
    </source>
</reference>
<evidence type="ECO:0000256" key="1">
    <source>
        <dbReference type="SAM" id="SignalP"/>
    </source>
</evidence>
<protein>
    <recommendedName>
        <fullName evidence="4">LamG domain-containing protein</fullName>
    </recommendedName>
</protein>
<keyword evidence="3" id="KW-1185">Reference proteome</keyword>
<feature type="signal peptide" evidence="1">
    <location>
        <begin position="1"/>
        <end position="19"/>
    </location>
</feature>
<proteinExistence type="predicted"/>
<dbReference type="RefSeq" id="WP_200275842.1">
    <property type="nucleotide sequence ID" value="NZ_JAENII010000002.1"/>
</dbReference>
<name>A0A934R7Q0_9BACT</name>
<keyword evidence="1" id="KW-0732">Signal</keyword>
<comment type="caution">
    <text evidence="2">The sequence shown here is derived from an EMBL/GenBank/DDBJ whole genome shotgun (WGS) entry which is preliminary data.</text>
</comment>
<feature type="chain" id="PRO_5037342618" description="LamG domain-containing protein" evidence="1">
    <location>
        <begin position="20"/>
        <end position="257"/>
    </location>
</feature>
<gene>
    <name evidence="2" type="ORF">JIN81_02125</name>
</gene>
<evidence type="ECO:0008006" key="4">
    <source>
        <dbReference type="Google" id="ProtNLM"/>
    </source>
</evidence>
<dbReference type="SUPFAM" id="SSF49899">
    <property type="entry name" value="Concanavalin A-like lectins/glucanases"/>
    <property type="match status" value="1"/>
</dbReference>
<dbReference type="EMBL" id="JAENII010000002">
    <property type="protein sequence ID" value="MBK1825802.1"/>
    <property type="molecule type" value="Genomic_DNA"/>
</dbReference>
<organism evidence="2 3">
    <name type="scientific">Haloferula rosea</name>
    <dbReference type="NCBI Taxonomy" id="490093"/>
    <lineage>
        <taxon>Bacteria</taxon>
        <taxon>Pseudomonadati</taxon>
        <taxon>Verrucomicrobiota</taxon>
        <taxon>Verrucomicrobiia</taxon>
        <taxon>Verrucomicrobiales</taxon>
        <taxon>Verrucomicrobiaceae</taxon>
        <taxon>Haloferula</taxon>
    </lineage>
</organism>
<sequence length="257" mass="27585">MKIECILMIMGLTGLASHAAVLSHYSFDSDYTDGSGNGNDATLTDVGTVGNSGITTTIGESVFGGGAMEFSTDRDYLAFSAQALNGDYTISFWAQQDDAARGWNMAIGERDTNVSFISLRGTGDDVVRWRGSEWVNTSPASSQEEFASVSDTAWHHYAVVGAGTTISLYRDGTLVNTVAGENTDFTVDTIGAAFFSANDFDFEGRIDEVWILDEAADATTVSNLYTTNTLNGVPEPRTAMLASVAVLFLARRRRKSV</sequence>
<dbReference type="Gene3D" id="2.60.120.200">
    <property type="match status" value="1"/>
</dbReference>
<dbReference type="Proteomes" id="UP000658278">
    <property type="component" value="Unassembled WGS sequence"/>
</dbReference>
<dbReference type="InterPro" id="IPR013320">
    <property type="entry name" value="ConA-like_dom_sf"/>
</dbReference>
<evidence type="ECO:0000313" key="2">
    <source>
        <dbReference type="EMBL" id="MBK1825802.1"/>
    </source>
</evidence>
<dbReference type="Pfam" id="PF13385">
    <property type="entry name" value="Laminin_G_3"/>
    <property type="match status" value="1"/>
</dbReference>
<dbReference type="AlphaFoldDB" id="A0A934R7Q0"/>
<evidence type="ECO:0000313" key="3">
    <source>
        <dbReference type="Proteomes" id="UP000658278"/>
    </source>
</evidence>